<dbReference type="EMBL" id="JAWRCO010000001">
    <property type="protein sequence ID" value="MDW6004193.1"/>
    <property type="molecule type" value="Genomic_DNA"/>
</dbReference>
<keyword evidence="8" id="KW-1185">Reference proteome</keyword>
<dbReference type="AlphaFoldDB" id="A0A1Y6IQD5"/>
<dbReference type="PANTHER" id="PTHR10067">
    <property type="entry name" value="PHOSPHATIDYLSERINE DECARBOXYLASE"/>
    <property type="match status" value="1"/>
</dbReference>
<evidence type="ECO:0000313" key="7">
    <source>
        <dbReference type="Proteomes" id="UP000196125"/>
    </source>
</evidence>
<dbReference type="GO" id="GO:0004609">
    <property type="term" value="F:phosphatidylserine decarboxylase activity"/>
    <property type="evidence" value="ECO:0007669"/>
    <property type="project" value="UniProtKB-EC"/>
</dbReference>
<organism evidence="6 7">
    <name type="scientific">Vibrio mangrovi</name>
    <dbReference type="NCBI Taxonomy" id="474394"/>
    <lineage>
        <taxon>Bacteria</taxon>
        <taxon>Pseudomonadati</taxon>
        <taxon>Pseudomonadota</taxon>
        <taxon>Gammaproteobacteria</taxon>
        <taxon>Vibrionales</taxon>
        <taxon>Vibrionaceae</taxon>
        <taxon>Vibrio</taxon>
    </lineage>
</organism>
<dbReference type="Pfam" id="PF02666">
    <property type="entry name" value="PS_Dcarbxylase"/>
    <property type="match status" value="1"/>
</dbReference>
<name>A0A1Y6IQD5_9VIBR</name>
<dbReference type="OrthoDB" id="9802030at2"/>
<evidence type="ECO:0000256" key="4">
    <source>
        <dbReference type="ARBA" id="ARBA00023317"/>
    </source>
</evidence>
<accession>A0A1Y6IQD5</accession>
<dbReference type="GO" id="GO:0008654">
    <property type="term" value="P:phospholipid biosynthetic process"/>
    <property type="evidence" value="ECO:0007669"/>
    <property type="project" value="InterPro"/>
</dbReference>
<keyword evidence="3 6" id="KW-0456">Lyase</keyword>
<evidence type="ECO:0000313" key="8">
    <source>
        <dbReference type="Proteomes" id="UP001283366"/>
    </source>
</evidence>
<keyword evidence="2" id="KW-0865">Zymogen</keyword>
<dbReference type="Proteomes" id="UP000196125">
    <property type="component" value="Unassembled WGS sequence"/>
</dbReference>
<dbReference type="InterPro" id="IPR003817">
    <property type="entry name" value="PS_Dcarbxylase"/>
</dbReference>
<reference evidence="5 8" key="2">
    <citation type="submission" date="2023-11" db="EMBL/GenBank/DDBJ databases">
        <title>Plant-associative lifestyle of Vibrio porteresiae and its evolutionary dynamics.</title>
        <authorList>
            <person name="Rameshkumar N."/>
            <person name="Kirti K."/>
        </authorList>
    </citation>
    <scope>NUCLEOTIDE SEQUENCE [LARGE SCALE GENOMIC DNA]</scope>
    <source>
        <strain evidence="5 8">MSSRF38</strain>
    </source>
</reference>
<sequence length="297" mass="33173">MTQTRIQYINRESQTLETERVYGEKELLFLYHHKLGALLRKALFNKVWFSHLNAIPKRSWLSKKSIAPFAETFGVDVDEAEKDLAQYQTLDEFFCRRLKPAARPIDQTPGNLISPADGRALYYRIENDVSLFIKQQRVSVAELLLSESLASTLSGGSALVIRLAPKDYHRFHFPCAGHILNSFNLPGPLESVHPIALDSGAKSFFNKRVVTVLQSPELGSLIMVEIGALTIGTIHQSYSGKSFRRGDEKGYFRFGGSTVVLLWGADGPQIDKDILENSAKNIETLIKCGTRIGSLTS</sequence>
<keyword evidence="1" id="KW-0210">Decarboxylase</keyword>
<dbReference type="RefSeq" id="WP_087479082.1">
    <property type="nucleotide sequence ID" value="NZ_AP024883.1"/>
</dbReference>
<proteinExistence type="predicted"/>
<dbReference type="Proteomes" id="UP001283366">
    <property type="component" value="Unassembled WGS sequence"/>
</dbReference>
<evidence type="ECO:0000313" key="5">
    <source>
        <dbReference type="EMBL" id="MDW6004193.1"/>
    </source>
</evidence>
<dbReference type="EMBL" id="FXXI01000001">
    <property type="protein sequence ID" value="SMR99010.1"/>
    <property type="molecule type" value="Genomic_DNA"/>
</dbReference>
<evidence type="ECO:0000256" key="1">
    <source>
        <dbReference type="ARBA" id="ARBA00022793"/>
    </source>
</evidence>
<evidence type="ECO:0000256" key="2">
    <source>
        <dbReference type="ARBA" id="ARBA00023145"/>
    </source>
</evidence>
<reference evidence="6 7" key="1">
    <citation type="submission" date="2017-05" db="EMBL/GenBank/DDBJ databases">
        <authorList>
            <person name="Song R."/>
            <person name="Chenine A.L."/>
            <person name="Ruprecht R.M."/>
        </authorList>
    </citation>
    <scope>NUCLEOTIDE SEQUENCE [LARGE SCALE GENOMIC DNA]</scope>
    <source>
        <strain evidence="6 7">CECT 7927</strain>
    </source>
</reference>
<protein>
    <submittedName>
        <fullName evidence="5 6">Phosphatidylserine decarboxylase</fullName>
        <ecNumber evidence="6">4.1.1.65</ecNumber>
    </submittedName>
</protein>
<evidence type="ECO:0000256" key="3">
    <source>
        <dbReference type="ARBA" id="ARBA00023239"/>
    </source>
</evidence>
<dbReference type="EC" id="4.1.1.65" evidence="6"/>
<gene>
    <name evidence="6" type="primary">psd_1</name>
    <name evidence="5" type="ORF">SBX37_15135</name>
    <name evidence="6" type="ORF">VIM7927_00232</name>
</gene>
<evidence type="ECO:0000313" key="6">
    <source>
        <dbReference type="EMBL" id="SMR99010.1"/>
    </source>
</evidence>
<keyword evidence="4" id="KW-0670">Pyruvate</keyword>